<dbReference type="InterPro" id="IPR045584">
    <property type="entry name" value="Pilin-like"/>
</dbReference>
<keyword evidence="1" id="KW-0472">Membrane</keyword>
<keyword evidence="3" id="KW-1185">Reference proteome</keyword>
<name>A0A975GT75_9BACT</name>
<evidence type="ECO:0000256" key="1">
    <source>
        <dbReference type="SAM" id="Phobius"/>
    </source>
</evidence>
<reference evidence="2" key="1">
    <citation type="journal article" date="2021" name="Microb. Physiol.">
        <title>Proteogenomic Insights into the Physiology of Marine, Sulfate-Reducing, Filamentous Desulfonema limicola and Desulfonema magnum.</title>
        <authorList>
            <person name="Schnaars V."/>
            <person name="Wohlbrand L."/>
            <person name="Scheve S."/>
            <person name="Hinrichs C."/>
            <person name="Reinhardt R."/>
            <person name="Rabus R."/>
        </authorList>
    </citation>
    <scope>NUCLEOTIDE SEQUENCE</scope>
    <source>
        <strain evidence="2">4be13</strain>
    </source>
</reference>
<dbReference type="NCBIfam" id="TIGR02532">
    <property type="entry name" value="IV_pilin_GFxxxE"/>
    <property type="match status" value="1"/>
</dbReference>
<dbReference type="InterPro" id="IPR012902">
    <property type="entry name" value="N_methyl_site"/>
</dbReference>
<dbReference type="RefSeq" id="WP_207680015.1">
    <property type="nucleotide sequence ID" value="NZ_CP061800.1"/>
</dbReference>
<dbReference type="PROSITE" id="PS00409">
    <property type="entry name" value="PROKAR_NTER_METHYL"/>
    <property type="match status" value="1"/>
</dbReference>
<dbReference type="SUPFAM" id="SSF54523">
    <property type="entry name" value="Pili subunits"/>
    <property type="match status" value="1"/>
</dbReference>
<keyword evidence="1" id="KW-1133">Transmembrane helix</keyword>
<dbReference type="AlphaFoldDB" id="A0A975GT75"/>
<feature type="transmembrane region" description="Helical" evidence="1">
    <location>
        <begin position="12"/>
        <end position="33"/>
    </location>
</feature>
<dbReference type="KEGG" id="dmm:dnm_088800"/>
<protein>
    <submittedName>
        <fullName evidence="2">Prepilin-type cleavage/methylation domain-containing protein</fullName>
    </submittedName>
</protein>
<evidence type="ECO:0000313" key="3">
    <source>
        <dbReference type="Proteomes" id="UP000663722"/>
    </source>
</evidence>
<dbReference type="Proteomes" id="UP000663722">
    <property type="component" value="Chromosome"/>
</dbReference>
<proteinExistence type="predicted"/>
<dbReference type="EMBL" id="CP061800">
    <property type="protein sequence ID" value="QTA92789.1"/>
    <property type="molecule type" value="Genomic_DNA"/>
</dbReference>
<accession>A0A975GT75</accession>
<organism evidence="2 3">
    <name type="scientific">Desulfonema magnum</name>
    <dbReference type="NCBI Taxonomy" id="45655"/>
    <lineage>
        <taxon>Bacteria</taxon>
        <taxon>Pseudomonadati</taxon>
        <taxon>Thermodesulfobacteriota</taxon>
        <taxon>Desulfobacteria</taxon>
        <taxon>Desulfobacterales</taxon>
        <taxon>Desulfococcaceae</taxon>
        <taxon>Desulfonema</taxon>
    </lineage>
</organism>
<dbReference type="Pfam" id="PF07963">
    <property type="entry name" value="N_methyl"/>
    <property type="match status" value="1"/>
</dbReference>
<evidence type="ECO:0000313" key="2">
    <source>
        <dbReference type="EMBL" id="QTA92789.1"/>
    </source>
</evidence>
<keyword evidence="1" id="KW-0812">Transmembrane</keyword>
<gene>
    <name evidence="2" type="ORF">dnm_088800</name>
</gene>
<sequence length="241" mass="26955">MITNFNKKGFTLLELLVVLAVSAIVMTGIYSAYINQQKAYLVQKDIVDIRQKLRGAMFIMQREIKMAGFDHSGGGSAGVITASENEFSFTFVADQDEKDNNQDGEIDEAGETEGIKYAFYTSEGIKKVGRAVMSSDDPIAFASQQPLAEYVDAVRFIYLDGDNEFLAYDSEGLTDQIRAVVVILVGRSEKEDIYYKDTKDYIDESGKLPEDDNIILPAPNDHFRRWQLTSIVQCRNLGLGQ</sequence>